<dbReference type="InterPro" id="IPR057326">
    <property type="entry name" value="KR_dom"/>
</dbReference>
<accession>A0A2T4YZQ3</accession>
<dbReference type="InterPro" id="IPR001509">
    <property type="entry name" value="Epimerase_deHydtase"/>
</dbReference>
<gene>
    <name evidence="2" type="ORF">C8P69_108211</name>
</gene>
<dbReference type="CDD" id="cd08946">
    <property type="entry name" value="SDR_e"/>
    <property type="match status" value="1"/>
</dbReference>
<reference evidence="2 3" key="1">
    <citation type="submission" date="2018-04" db="EMBL/GenBank/DDBJ databases">
        <title>Genomic Encyclopedia of Archaeal and Bacterial Type Strains, Phase II (KMG-II): from individual species to whole genera.</title>
        <authorList>
            <person name="Goeker M."/>
        </authorList>
    </citation>
    <scope>NUCLEOTIDE SEQUENCE [LARGE SCALE GENOMIC DNA]</scope>
    <source>
        <strain evidence="2 3">DSM 25521</strain>
    </source>
</reference>
<keyword evidence="3" id="KW-1185">Reference proteome</keyword>
<evidence type="ECO:0000313" key="3">
    <source>
        <dbReference type="Proteomes" id="UP000241808"/>
    </source>
</evidence>
<dbReference type="SMART" id="SM00822">
    <property type="entry name" value="PKS_KR"/>
    <property type="match status" value="1"/>
</dbReference>
<proteinExistence type="predicted"/>
<dbReference type="InterPro" id="IPR036291">
    <property type="entry name" value="NAD(P)-bd_dom_sf"/>
</dbReference>
<dbReference type="EMBL" id="PZZL01000008">
    <property type="protein sequence ID" value="PTM52410.1"/>
    <property type="molecule type" value="Genomic_DNA"/>
</dbReference>
<dbReference type="RefSeq" id="WP_170118289.1">
    <property type="nucleotide sequence ID" value="NZ_PZZL01000008.1"/>
</dbReference>
<dbReference type="Proteomes" id="UP000241808">
    <property type="component" value="Unassembled WGS sequence"/>
</dbReference>
<feature type="domain" description="Ketoreductase" evidence="1">
    <location>
        <begin position="1"/>
        <end position="217"/>
    </location>
</feature>
<comment type="caution">
    <text evidence="2">The sequence shown here is derived from an EMBL/GenBank/DDBJ whole genome shotgun (WGS) entry which is preliminary data.</text>
</comment>
<dbReference type="InterPro" id="IPR050177">
    <property type="entry name" value="Lipid_A_modif_metabolic_enz"/>
</dbReference>
<evidence type="ECO:0000259" key="1">
    <source>
        <dbReference type="SMART" id="SM00822"/>
    </source>
</evidence>
<dbReference type="Pfam" id="PF01370">
    <property type="entry name" value="Epimerase"/>
    <property type="match status" value="1"/>
</dbReference>
<dbReference type="PANTHER" id="PTHR43245">
    <property type="entry name" value="BIFUNCTIONAL POLYMYXIN RESISTANCE PROTEIN ARNA"/>
    <property type="match status" value="1"/>
</dbReference>
<dbReference type="AlphaFoldDB" id="A0A2T4YZQ3"/>
<organism evidence="2 3">
    <name type="scientific">Phreatobacter oligotrophus</name>
    <dbReference type="NCBI Taxonomy" id="1122261"/>
    <lineage>
        <taxon>Bacteria</taxon>
        <taxon>Pseudomonadati</taxon>
        <taxon>Pseudomonadota</taxon>
        <taxon>Alphaproteobacteria</taxon>
        <taxon>Hyphomicrobiales</taxon>
        <taxon>Phreatobacteraceae</taxon>
        <taxon>Phreatobacter</taxon>
    </lineage>
</organism>
<name>A0A2T4YZQ3_9HYPH</name>
<dbReference type="Gene3D" id="3.40.50.720">
    <property type="entry name" value="NAD(P)-binding Rossmann-like Domain"/>
    <property type="match status" value="1"/>
</dbReference>
<dbReference type="SUPFAM" id="SSF51735">
    <property type="entry name" value="NAD(P)-binding Rossmann-fold domains"/>
    <property type="match status" value="1"/>
</dbReference>
<protein>
    <submittedName>
        <fullName evidence="2">UDP-glucuronate 4-epimerase</fullName>
    </submittedName>
</protein>
<evidence type="ECO:0000313" key="2">
    <source>
        <dbReference type="EMBL" id="PTM52410.1"/>
    </source>
</evidence>
<sequence>MTILITGGTGFVGAATVDHCARAGEDVVVLAAHAPEPGWLPAGVEVRLADIRDAQALAAVMRERRPRAVIHGAAITAGPDMERAHPERIVSVNVGGTAAVLQAAAEAGCGRVVICSSASVYPLAKADAERFRVDRDPPVPAALYGLTKKMAEEVATRLGAVYGLTTPILRIAGVYGPFERDTGVREILSAPAQVVADALAGRPTRLTRPGFGAWLHSRDAAAALVTLAEASFAEAAPIFDLGGPEVFSIEAFCRAIAPAFPGWSHAVDPDHPTVRYQIPADRPGSDFSRLAAATGFTPRFGLANGAADYLAWLGRPSATAG</sequence>